<reference evidence="1" key="1">
    <citation type="journal article" date="2018" name="PLoS Negl. Trop. Dis.">
        <title>An insight into the salivary gland and fat body transcriptome of Panstrongylus lignarius (Hemiptera: Heteroptera), the main vector of Chagas disease in Peru.</title>
        <authorList>
            <person name="Nevoa J.C."/>
            <person name="Mendes M.T."/>
            <person name="da Silva M.V."/>
            <person name="Soares S.C."/>
            <person name="Oliveira C.J.F."/>
            <person name="Ribeiro J.M.C."/>
        </authorList>
    </citation>
    <scope>NUCLEOTIDE SEQUENCE</scope>
</reference>
<organism evidence="1">
    <name type="scientific">Panstrongylus lignarius</name>
    <dbReference type="NCBI Taxonomy" id="156445"/>
    <lineage>
        <taxon>Eukaryota</taxon>
        <taxon>Metazoa</taxon>
        <taxon>Ecdysozoa</taxon>
        <taxon>Arthropoda</taxon>
        <taxon>Hexapoda</taxon>
        <taxon>Insecta</taxon>
        <taxon>Pterygota</taxon>
        <taxon>Neoptera</taxon>
        <taxon>Paraneoptera</taxon>
        <taxon>Hemiptera</taxon>
        <taxon>Heteroptera</taxon>
        <taxon>Panheteroptera</taxon>
        <taxon>Cimicomorpha</taxon>
        <taxon>Reduviidae</taxon>
        <taxon>Triatominae</taxon>
        <taxon>Panstrongylus</taxon>
    </lineage>
</organism>
<sequence length="98" mass="11086">MKVQPIEWIVCALITGIVGKKWRGRCGGYHFGIIFGCCSKIYLYTRPTNAGERCMISRGVILIIIHNYPSSIDEICSQNVSSYVLFTSNKHILIKDFV</sequence>
<proteinExistence type="predicted"/>
<dbReference type="EMBL" id="GFTR01001502">
    <property type="protein sequence ID" value="JAW14924.1"/>
    <property type="molecule type" value="Transcribed_RNA"/>
</dbReference>
<dbReference type="AlphaFoldDB" id="A0A224XUU0"/>
<protein>
    <submittedName>
        <fullName evidence="1">Putative secreted protein</fullName>
    </submittedName>
</protein>
<evidence type="ECO:0000313" key="1">
    <source>
        <dbReference type="EMBL" id="JAW14924.1"/>
    </source>
</evidence>
<accession>A0A224XUU0</accession>
<name>A0A224XUU0_9HEMI</name>